<evidence type="ECO:0000256" key="3">
    <source>
        <dbReference type="PROSITE-ProRule" id="PRU00277"/>
    </source>
</evidence>
<dbReference type="GO" id="GO:0003755">
    <property type="term" value="F:peptidyl-prolyl cis-trans isomerase activity"/>
    <property type="evidence" value="ECO:0007669"/>
    <property type="project" value="UniProtKB-UniRule"/>
</dbReference>
<dbReference type="SUPFAM" id="SSF54534">
    <property type="entry name" value="FKBP-like"/>
    <property type="match status" value="1"/>
</dbReference>
<evidence type="ECO:0000313" key="6">
    <source>
        <dbReference type="EMBL" id="ATA80950.1"/>
    </source>
</evidence>
<organism evidence="6 7">
    <name type="scientific">Capnocytophaga leadbetteri</name>
    <dbReference type="NCBI Taxonomy" id="327575"/>
    <lineage>
        <taxon>Bacteria</taxon>
        <taxon>Pseudomonadati</taxon>
        <taxon>Bacteroidota</taxon>
        <taxon>Flavobacteriia</taxon>
        <taxon>Flavobacteriales</taxon>
        <taxon>Flavobacteriaceae</taxon>
        <taxon>Capnocytophaga</taxon>
    </lineage>
</organism>
<keyword evidence="7" id="KW-1185">Reference proteome</keyword>
<dbReference type="InterPro" id="IPR046357">
    <property type="entry name" value="PPIase_dom_sf"/>
</dbReference>
<accession>A0A250F735</accession>
<name>A0A250F735_9FLAO</name>
<evidence type="ECO:0000256" key="1">
    <source>
        <dbReference type="ARBA" id="ARBA00000971"/>
    </source>
</evidence>
<dbReference type="AlphaFoldDB" id="A0A250F735"/>
<dbReference type="EMBL" id="CP022384">
    <property type="protein sequence ID" value="ATA80950.1"/>
    <property type="molecule type" value="Genomic_DNA"/>
</dbReference>
<gene>
    <name evidence="6" type="ORF">CGC53_00560</name>
</gene>
<dbReference type="RefSeq" id="WP_095912889.1">
    <property type="nucleotide sequence ID" value="NZ_CAURCF010000003.1"/>
</dbReference>
<reference evidence="7" key="1">
    <citation type="submission" date="2017-06" db="EMBL/GenBank/DDBJ databases">
        <title>Capnocytophaga spp. assemblies.</title>
        <authorList>
            <person name="Gulvik C.A."/>
        </authorList>
    </citation>
    <scope>NUCLEOTIDE SEQUENCE [LARGE SCALE GENOMIC DNA]</scope>
    <source>
        <strain evidence="7">H6253</strain>
    </source>
</reference>
<dbReference type="EC" id="5.2.1.8" evidence="4"/>
<comment type="catalytic activity">
    <reaction evidence="1 3 4">
        <text>[protein]-peptidylproline (omega=180) = [protein]-peptidylproline (omega=0)</text>
        <dbReference type="Rhea" id="RHEA:16237"/>
        <dbReference type="Rhea" id="RHEA-COMP:10747"/>
        <dbReference type="Rhea" id="RHEA-COMP:10748"/>
        <dbReference type="ChEBI" id="CHEBI:83833"/>
        <dbReference type="ChEBI" id="CHEBI:83834"/>
        <dbReference type="EC" id="5.2.1.8"/>
    </reaction>
</comment>
<evidence type="ECO:0000313" key="7">
    <source>
        <dbReference type="Proteomes" id="UP000217276"/>
    </source>
</evidence>
<proteinExistence type="inferred from homology"/>
<feature type="domain" description="PPIase FKBP-type" evidence="5">
    <location>
        <begin position="119"/>
        <end position="232"/>
    </location>
</feature>
<evidence type="ECO:0000256" key="4">
    <source>
        <dbReference type="RuleBase" id="RU003915"/>
    </source>
</evidence>
<evidence type="ECO:0000259" key="5">
    <source>
        <dbReference type="PROSITE" id="PS50059"/>
    </source>
</evidence>
<sequence>MINKIIFSISVIGLLFAVSCKKNDSKTATPPRDVTEVRNENNAAIEKFLKTHSYTFSPTATISETVVFTTTSNTAAAIFNNSNLKRLELDVYDANSQRVRHTLYYMILQEGVGTTTTIADSVYVNYKGQLLDLSVFDKTETQSLSYWMDLIGNIVTQRPAGTIKGFREGVALLKSSADNKLSNNTDGTLNAPTDGGIGVFFIPSGLGYFSNTQSKIPAYSPLIFTVRLIATRRADHDHDGKKSIDEIVRDPYGIVTYPDCDAKKDRTYLPDYLDADCK</sequence>
<dbReference type="Proteomes" id="UP000217276">
    <property type="component" value="Chromosome"/>
</dbReference>
<comment type="similarity">
    <text evidence="4">Belongs to the FKBP-type PPIase family.</text>
</comment>
<dbReference type="InterPro" id="IPR001179">
    <property type="entry name" value="PPIase_FKBP_dom"/>
</dbReference>
<dbReference type="KEGG" id="clk:CGC53_00560"/>
<dbReference type="Gene3D" id="3.10.50.40">
    <property type="match status" value="1"/>
</dbReference>
<dbReference type="PROSITE" id="PS51257">
    <property type="entry name" value="PROKAR_LIPOPROTEIN"/>
    <property type="match status" value="1"/>
</dbReference>
<evidence type="ECO:0000256" key="2">
    <source>
        <dbReference type="ARBA" id="ARBA00023110"/>
    </source>
</evidence>
<protein>
    <recommendedName>
        <fullName evidence="4">Peptidyl-prolyl cis-trans isomerase</fullName>
        <ecNumber evidence="4">5.2.1.8</ecNumber>
    </recommendedName>
</protein>
<dbReference type="Pfam" id="PF00254">
    <property type="entry name" value="FKBP_C"/>
    <property type="match status" value="1"/>
</dbReference>
<keyword evidence="3 4" id="KW-0413">Isomerase</keyword>
<keyword evidence="2 3" id="KW-0697">Rotamase</keyword>
<dbReference type="PROSITE" id="PS50059">
    <property type="entry name" value="FKBP_PPIASE"/>
    <property type="match status" value="1"/>
</dbReference>